<dbReference type="InterPro" id="IPR006527">
    <property type="entry name" value="F-box-assoc_dom_typ1"/>
</dbReference>
<protein>
    <recommendedName>
        <fullName evidence="1">F-box associated beta-propeller type 1 domain-containing protein</fullName>
    </recommendedName>
</protein>
<organism evidence="2 3">
    <name type="scientific">Rhododendron griersonianum</name>
    <dbReference type="NCBI Taxonomy" id="479676"/>
    <lineage>
        <taxon>Eukaryota</taxon>
        <taxon>Viridiplantae</taxon>
        <taxon>Streptophyta</taxon>
        <taxon>Embryophyta</taxon>
        <taxon>Tracheophyta</taxon>
        <taxon>Spermatophyta</taxon>
        <taxon>Magnoliopsida</taxon>
        <taxon>eudicotyledons</taxon>
        <taxon>Gunneridae</taxon>
        <taxon>Pentapetalae</taxon>
        <taxon>asterids</taxon>
        <taxon>Ericales</taxon>
        <taxon>Ericaceae</taxon>
        <taxon>Ericoideae</taxon>
        <taxon>Rhodoreae</taxon>
        <taxon>Rhododendron</taxon>
    </lineage>
</organism>
<comment type="caution">
    <text evidence="2">The sequence shown here is derived from an EMBL/GenBank/DDBJ whole genome shotgun (WGS) entry which is preliminary data.</text>
</comment>
<keyword evidence="3" id="KW-1185">Reference proteome</keyword>
<feature type="domain" description="F-box associated beta-propeller type 1" evidence="1">
    <location>
        <begin position="27"/>
        <end position="124"/>
    </location>
</feature>
<reference evidence="2" key="1">
    <citation type="submission" date="2020-08" db="EMBL/GenBank/DDBJ databases">
        <title>Plant Genome Project.</title>
        <authorList>
            <person name="Zhang R.-G."/>
        </authorList>
    </citation>
    <scope>NUCLEOTIDE SEQUENCE</scope>
    <source>
        <strain evidence="2">WSP0</strain>
        <tissue evidence="2">Leaf</tissue>
    </source>
</reference>
<evidence type="ECO:0000313" key="2">
    <source>
        <dbReference type="EMBL" id="KAG5539172.1"/>
    </source>
</evidence>
<dbReference type="AlphaFoldDB" id="A0AAV6JDF1"/>
<name>A0AAV6JDF1_9ERIC</name>
<gene>
    <name evidence="2" type="ORF">RHGRI_019658</name>
</gene>
<evidence type="ECO:0000259" key="1">
    <source>
        <dbReference type="Pfam" id="PF07734"/>
    </source>
</evidence>
<evidence type="ECO:0000313" key="3">
    <source>
        <dbReference type="Proteomes" id="UP000823749"/>
    </source>
</evidence>
<dbReference type="Pfam" id="PF07734">
    <property type="entry name" value="FBA_1"/>
    <property type="match status" value="1"/>
</dbReference>
<dbReference type="EMBL" id="JACTNZ010000007">
    <property type="protein sequence ID" value="KAG5539172.1"/>
    <property type="molecule type" value="Genomic_DNA"/>
</dbReference>
<dbReference type="Proteomes" id="UP000823749">
    <property type="component" value="Chromosome 7"/>
</dbReference>
<sequence length="175" mass="20114">MFDQQEQVNERVCDCDPITGRESFSPRVAEIHTLGTESWKRIGCAPSSTYGYKLEFPSYLNGALHWLVMDYNISEYIASFNFDKEIFQPIPPPPLGRGMIGWEWETMKDIALGALKERLCICHHDSLSFEIENCSYRCAGLKLQGETKALFLREEDEDWDSDFNLSLDPDNDVTD</sequence>
<accession>A0AAV6JDF1</accession>
<proteinExistence type="predicted"/>